<evidence type="ECO:0000313" key="3">
    <source>
        <dbReference type="Proteomes" id="UP000192678"/>
    </source>
</evidence>
<name>A0A1W2F4M8_9SPHI</name>
<gene>
    <name evidence="2" type="ORF">SAMN04488101_1211</name>
</gene>
<dbReference type="Proteomes" id="UP000192678">
    <property type="component" value="Unassembled WGS sequence"/>
</dbReference>
<dbReference type="PROSITE" id="PS50835">
    <property type="entry name" value="IG_LIKE"/>
    <property type="match status" value="1"/>
</dbReference>
<feature type="non-terminal residue" evidence="2">
    <location>
        <position position="1"/>
    </location>
</feature>
<organism evidence="2 3">
    <name type="scientific">Pedobacter nyackensis</name>
    <dbReference type="NCBI Taxonomy" id="475255"/>
    <lineage>
        <taxon>Bacteria</taxon>
        <taxon>Pseudomonadati</taxon>
        <taxon>Bacteroidota</taxon>
        <taxon>Sphingobacteriia</taxon>
        <taxon>Sphingobacteriales</taxon>
        <taxon>Sphingobacteriaceae</taxon>
        <taxon>Pedobacter</taxon>
    </lineage>
</organism>
<protein>
    <submittedName>
        <fullName evidence="2">Gliding motility-associated C-terminal domain-containing protein</fullName>
    </submittedName>
</protein>
<dbReference type="InterPro" id="IPR013783">
    <property type="entry name" value="Ig-like_fold"/>
</dbReference>
<dbReference type="NCBIfam" id="TIGR04131">
    <property type="entry name" value="Bac_Flav_CTERM"/>
    <property type="match status" value="1"/>
</dbReference>
<evidence type="ECO:0000259" key="1">
    <source>
        <dbReference type="PROSITE" id="PS50835"/>
    </source>
</evidence>
<dbReference type="Pfam" id="PF19406">
    <property type="entry name" value="PKD_5"/>
    <property type="match status" value="4"/>
</dbReference>
<feature type="domain" description="Ig-like" evidence="1">
    <location>
        <begin position="524"/>
        <end position="621"/>
    </location>
</feature>
<dbReference type="OrthoDB" id="1652165at2"/>
<proteinExistence type="predicted"/>
<dbReference type="AlphaFoldDB" id="A0A1W2F4M8"/>
<evidence type="ECO:0000313" key="2">
    <source>
        <dbReference type="EMBL" id="SMD16873.1"/>
    </source>
</evidence>
<dbReference type="RefSeq" id="WP_144009601.1">
    <property type="nucleotide sequence ID" value="NZ_FWYB01000021.1"/>
</dbReference>
<dbReference type="InterPro" id="IPR007110">
    <property type="entry name" value="Ig-like_dom"/>
</dbReference>
<dbReference type="SUPFAM" id="SSF49299">
    <property type="entry name" value="PKD domain"/>
    <property type="match status" value="1"/>
</dbReference>
<keyword evidence="3" id="KW-1185">Reference proteome</keyword>
<dbReference type="InterPro" id="IPR026341">
    <property type="entry name" value="T9SS_type_B"/>
</dbReference>
<dbReference type="EMBL" id="FWYB01000021">
    <property type="protein sequence ID" value="SMD16873.1"/>
    <property type="molecule type" value="Genomic_DNA"/>
</dbReference>
<dbReference type="Gene3D" id="2.60.40.10">
    <property type="entry name" value="Immunoglobulins"/>
    <property type="match status" value="1"/>
</dbReference>
<accession>A0A1W2F4M8</accession>
<dbReference type="InterPro" id="IPR045828">
    <property type="entry name" value="PKD_Bacteroidetes"/>
</dbReference>
<sequence length="789" mass="82428">SPATAITCDNTPQSYAITSDVSGTTFTWSRVAVTGISNPTTNPQTGNSIAETLKNTTNLPINVIYSIIPSINGCSGPAFTYTVKVNPTPRITSISENAICNNTPQNYIITSNVANATFDWSRAAVSGISNSAVSDQTASTITETLVNTTLAPISVVYKITPSAYGCTGGTFTYTLIVHPTSNITSPGTATICNSTAQNYLIASNISGTTYTWSRAAVAGISNAAVIAQNGNAITESLVNTTNLPIVVPYDITPSINGCNGPIFRYNLTVNPTSRVINTPLNQTVCSTSGSTAVILQSNVIGTTFTWTATASSGVTGFLASGTGDIPAQTLYNSLPGSGTLTYTVRPSFAGCNGVSVNYVITVLNQVPVTPVVTNNSPICVGNPLTLSAQQVNGATYTWTGPNGFTSNLQNPVINNVTLNNEGVYSVRITVGQCSASANTSVVVNRPAIVTANNDQIVCANNAVIAISGNVSGGSSTGIWTTTGSGIFPSGANALNGTYVPSAADKTAGDVVLTLTATNTASCLPAASSFHLTITPAPIVSAGGDRVICRYERLVLTGQSTSPAVKWTSTGTGTFLPNNTSLNATYVPSNNDKAAGSVTITLSATGNTNCAPVNDKINVTLTPPPIVDLGPDVYVFQGESKTLTPLNVTGDNLQYLWTPNIGLNNNTLKTPLFTGINDTKYKLTVTGTTGCIAVDEFYVKVLKPIQRPNAFSPNGDGINDTWSMKEIDNYRGAIIHIFNRYGTKLFDANAKDLIWDGTYKGSPLPVGVYYYILDLKEYGKPISGNITIIR</sequence>
<reference evidence="2 3" key="1">
    <citation type="submission" date="2017-04" db="EMBL/GenBank/DDBJ databases">
        <authorList>
            <person name="Afonso C.L."/>
            <person name="Miller P.J."/>
            <person name="Scott M.A."/>
            <person name="Spackman E."/>
            <person name="Goraichik I."/>
            <person name="Dimitrov K.M."/>
            <person name="Suarez D.L."/>
            <person name="Swayne D.E."/>
        </authorList>
    </citation>
    <scope>NUCLEOTIDE SEQUENCE [LARGE SCALE GENOMIC DNA]</scope>
    <source>
        <strain evidence="2 3">DSM 19625</strain>
    </source>
</reference>
<dbReference type="InterPro" id="IPR035986">
    <property type="entry name" value="PKD_dom_sf"/>
</dbReference>
<dbReference type="STRING" id="475255.SAMN04488101_1211"/>
<dbReference type="Pfam" id="PF13585">
    <property type="entry name" value="CHU_C"/>
    <property type="match status" value="1"/>
</dbReference>